<dbReference type="GO" id="GO:0045271">
    <property type="term" value="C:respiratory chain complex I"/>
    <property type="evidence" value="ECO:0007669"/>
    <property type="project" value="UniProtKB-UniRule"/>
</dbReference>
<dbReference type="STRING" id="318479.A0A0N4U768"/>
<name>A0A0N4U768_DRAME</name>
<organism evidence="3 5">
    <name type="scientific">Dracunculus medinensis</name>
    <name type="common">Guinea worm</name>
    <dbReference type="NCBI Taxonomy" id="318479"/>
    <lineage>
        <taxon>Eukaryota</taxon>
        <taxon>Metazoa</taxon>
        <taxon>Ecdysozoa</taxon>
        <taxon>Nematoda</taxon>
        <taxon>Chromadorea</taxon>
        <taxon>Rhabditida</taxon>
        <taxon>Spirurina</taxon>
        <taxon>Dracunculoidea</taxon>
        <taxon>Dracunculidae</taxon>
        <taxon>Dracunculus</taxon>
    </lineage>
</organism>
<evidence type="ECO:0000313" key="2">
    <source>
        <dbReference type="EMBL" id="VDN50072.1"/>
    </source>
</evidence>
<keyword evidence="1" id="KW-0496">Mitochondrion</keyword>
<comment type="similarity">
    <text evidence="1">Belongs to the complex I NDUFA13 subunit family.</text>
</comment>
<proteinExistence type="inferred from homology"/>
<dbReference type="WBParaSite" id="DME_0000281601-mRNA-1">
    <property type="protein sequence ID" value="DME_0000281601-mRNA-1"/>
    <property type="gene ID" value="DME_0000281601"/>
</dbReference>
<evidence type="ECO:0000313" key="3">
    <source>
        <dbReference type="Proteomes" id="UP000038040"/>
    </source>
</evidence>
<keyword evidence="1" id="KW-0813">Transport</keyword>
<reference evidence="2 4" key="2">
    <citation type="submission" date="2018-11" db="EMBL/GenBank/DDBJ databases">
        <authorList>
            <consortium name="Pathogen Informatics"/>
        </authorList>
    </citation>
    <scope>NUCLEOTIDE SEQUENCE [LARGE SCALE GENOMIC DNA]</scope>
</reference>
<dbReference type="AlphaFoldDB" id="A0A0N4U768"/>
<evidence type="ECO:0000313" key="4">
    <source>
        <dbReference type="Proteomes" id="UP000274756"/>
    </source>
</evidence>
<keyword evidence="1" id="KW-0249">Electron transport</keyword>
<evidence type="ECO:0000313" key="5">
    <source>
        <dbReference type="WBParaSite" id="DME_0000281601-mRNA-1"/>
    </source>
</evidence>
<dbReference type="Proteomes" id="UP000274756">
    <property type="component" value="Unassembled WGS sequence"/>
</dbReference>
<protein>
    <recommendedName>
        <fullName evidence="1">NADH dehydrogenase [ubiquinone] 1 alpha subcomplex subunit 13</fullName>
    </recommendedName>
</protein>
<sequence>MRLFSYSWLKVLKKNRELENEIMKDVPGWKTGTWYGEPVYFTLGDKWWDPGLLEVFAHSDSNANLKEQMWRHHSEYGAPKFYDKYIPQFIADRIW</sequence>
<dbReference type="OrthoDB" id="3308at2759"/>
<comment type="function">
    <text evidence="1">Complex I functions in the transfer of electrons from NADH to the respiratory chain. Accessory subunit of the mitochondrial membrane respiratory chain NADH dehydrogenase (Complex I), that is believed not to be involved in catalysis.</text>
</comment>
<accession>A0A0N4U768</accession>
<evidence type="ECO:0000256" key="1">
    <source>
        <dbReference type="RuleBase" id="RU368034"/>
    </source>
</evidence>
<keyword evidence="1" id="KW-0999">Mitochondrion inner membrane</keyword>
<dbReference type="Proteomes" id="UP000038040">
    <property type="component" value="Unplaced"/>
</dbReference>
<gene>
    <name evidence="2" type="ORF">DME_LOCUS45</name>
</gene>
<keyword evidence="4" id="KW-1185">Reference proteome</keyword>
<keyword evidence="1" id="KW-0679">Respiratory chain</keyword>
<dbReference type="InterPro" id="IPR009346">
    <property type="entry name" value="GRIM-19"/>
</dbReference>
<comment type="subcellular location">
    <subcellularLocation>
        <location evidence="1">Mitochondrion inner membrane</location>
        <topology evidence="1">Single-pass membrane protein</topology>
        <orientation evidence="1">Matrix side</orientation>
    </subcellularLocation>
</comment>
<dbReference type="EMBL" id="UYYG01000001">
    <property type="protein sequence ID" value="VDN50072.1"/>
    <property type="molecule type" value="Genomic_DNA"/>
</dbReference>
<dbReference type="Pfam" id="PF06212">
    <property type="entry name" value="GRIM-19"/>
    <property type="match status" value="1"/>
</dbReference>
<reference evidence="5" key="1">
    <citation type="submission" date="2017-02" db="UniProtKB">
        <authorList>
            <consortium name="WormBaseParasite"/>
        </authorList>
    </citation>
    <scope>IDENTIFICATION</scope>
</reference>
<dbReference type="GO" id="GO:0005743">
    <property type="term" value="C:mitochondrial inner membrane"/>
    <property type="evidence" value="ECO:0007669"/>
    <property type="project" value="UniProtKB-SubCell"/>
</dbReference>
<keyword evidence="1" id="KW-0472">Membrane</keyword>